<organism evidence="2 3">
    <name type="scientific">Plasmodium coatneyi</name>
    <dbReference type="NCBI Taxonomy" id="208452"/>
    <lineage>
        <taxon>Eukaryota</taxon>
        <taxon>Sar</taxon>
        <taxon>Alveolata</taxon>
        <taxon>Apicomplexa</taxon>
        <taxon>Aconoidasida</taxon>
        <taxon>Haemosporida</taxon>
        <taxon>Plasmodiidae</taxon>
        <taxon>Plasmodium</taxon>
    </lineage>
</organism>
<dbReference type="VEuPathDB" id="PlasmoDB:PCOAH_00013230"/>
<dbReference type="AlphaFoldDB" id="A0A1B1DWH1"/>
<dbReference type="Pfam" id="PF05795">
    <property type="entry name" value="Plasmodium_Vir"/>
    <property type="match status" value="1"/>
</dbReference>
<name>A0A1B1DWH1_9APIC</name>
<evidence type="ECO:0000256" key="1">
    <source>
        <dbReference type="SAM" id="Phobius"/>
    </source>
</evidence>
<dbReference type="EMBL" id="CP016244">
    <property type="protein sequence ID" value="ANQ06947.1"/>
    <property type="molecule type" value="Genomic_DNA"/>
</dbReference>
<keyword evidence="3" id="KW-1185">Reference proteome</keyword>
<dbReference type="KEGG" id="pcot:PCOAH_00013230"/>
<protein>
    <submittedName>
        <fullName evidence="2">Kir-like protein</fullName>
    </submittedName>
</protein>
<accession>A0A1B1DWH1</accession>
<keyword evidence="1" id="KW-0812">Transmembrane</keyword>
<dbReference type="RefSeq" id="XP_019913642.1">
    <property type="nucleotide sequence ID" value="XM_020058132.1"/>
</dbReference>
<dbReference type="InterPro" id="IPR008780">
    <property type="entry name" value="Plasmodium_Vir"/>
</dbReference>
<evidence type="ECO:0000313" key="2">
    <source>
        <dbReference type="EMBL" id="ANQ06947.1"/>
    </source>
</evidence>
<sequence length="259" mass="30041">MKNFMDYIEDYKFIKGEIGKSTYYACQTYLDYLKERIPLYLSFEPLCTKLGLNACTNYIQGYFLYDPRKLFTKYELLKLYVESWWNPCYKNAVDVFNDFQKSPTAFIAKYNKYVQPFIDNPERKKVILAQRGEVRHSNAEANPQPAAISLAANSEKLTEIPSKVHSDDNIFLRFINEKGFSLSKVALCTFFSVLTITMLIAALMKFTPLGNRFSRRRKRIRSELEHNIYPADGDPIFDSYDSLTTISDGSEHSIAYDAM</sequence>
<keyword evidence="1" id="KW-0472">Membrane</keyword>
<reference evidence="3" key="1">
    <citation type="submission" date="2016-06" db="EMBL/GenBank/DDBJ databases">
        <title>First high quality genome sequence of Plasmodium coatneyi using continuous long reads from single molecule, real-time sequencing.</title>
        <authorList>
            <person name="Chien J.-T."/>
            <person name="Pakala S.B."/>
            <person name="Geraldo J.A."/>
            <person name="Lapp S.A."/>
            <person name="Barnwell J.W."/>
            <person name="Kissinger J.C."/>
            <person name="Galinski M.R."/>
            <person name="Humphrey J.C."/>
        </authorList>
    </citation>
    <scope>NUCLEOTIDE SEQUENCE [LARGE SCALE GENOMIC DNA]</scope>
    <source>
        <strain evidence="3">Hackeri</strain>
    </source>
</reference>
<keyword evidence="1" id="KW-1133">Transmembrane helix</keyword>
<gene>
    <name evidence="2" type="ORF">PCOAH_00013230</name>
</gene>
<dbReference type="GeneID" id="30908049"/>
<dbReference type="Proteomes" id="UP000092716">
    <property type="component" value="Chromosome 6"/>
</dbReference>
<evidence type="ECO:0000313" key="3">
    <source>
        <dbReference type="Proteomes" id="UP000092716"/>
    </source>
</evidence>
<feature type="transmembrane region" description="Helical" evidence="1">
    <location>
        <begin position="190"/>
        <end position="209"/>
    </location>
</feature>
<dbReference type="OrthoDB" id="381125at2759"/>
<proteinExistence type="predicted"/>